<feature type="compositionally biased region" description="Basic residues" evidence="1">
    <location>
        <begin position="54"/>
        <end position="64"/>
    </location>
</feature>
<dbReference type="EMBL" id="JAVHJM010000005">
    <property type="protein sequence ID" value="KAK6514051.1"/>
    <property type="molecule type" value="Genomic_DNA"/>
</dbReference>
<feature type="compositionally biased region" description="Basic and acidic residues" evidence="1">
    <location>
        <begin position="353"/>
        <end position="363"/>
    </location>
</feature>
<keyword evidence="3" id="KW-1185">Reference proteome</keyword>
<evidence type="ECO:0000256" key="1">
    <source>
        <dbReference type="SAM" id="MobiDB-lite"/>
    </source>
</evidence>
<feature type="compositionally biased region" description="Basic and acidic residues" evidence="1">
    <location>
        <begin position="927"/>
        <end position="955"/>
    </location>
</feature>
<proteinExistence type="predicted"/>
<feature type="compositionally biased region" description="Basic and acidic residues" evidence="1">
    <location>
        <begin position="964"/>
        <end position="975"/>
    </location>
</feature>
<organism evidence="2 3">
    <name type="scientific">Arthrobotrys conoides</name>
    <dbReference type="NCBI Taxonomy" id="74498"/>
    <lineage>
        <taxon>Eukaryota</taxon>
        <taxon>Fungi</taxon>
        <taxon>Dikarya</taxon>
        <taxon>Ascomycota</taxon>
        <taxon>Pezizomycotina</taxon>
        <taxon>Orbiliomycetes</taxon>
        <taxon>Orbiliales</taxon>
        <taxon>Orbiliaceae</taxon>
        <taxon>Arthrobotrys</taxon>
    </lineage>
</organism>
<feature type="region of interest" description="Disordered" evidence="1">
    <location>
        <begin position="34"/>
        <end position="257"/>
    </location>
</feature>
<sequence length="992" mass="113987">MASSSIRALTCKLPLRKYQSLLLLPSIRLFATVSQPAPQPASDNPPGPPPGPPPRKKPRPKKNAKTVISTKQEQRGDGGTITRGPRITKLPNRGSRWESKAPYKNQSADPPAEQLPGEDEDWSLAIDEVVGGFPGDDPWPQPLETKIQSQEAKPKPRSEGKEPKPREKKVQPKWKNPQLQETELQAKEAELQSQEPETKDSDLKEKPKDKKKKKKKKKQQDDEESTKVEEKAAVLNQAEDSVKNEVAESHHSNNLAPISSILDFGLSNRIEKDPLVASVNDSILGKEPQNRDHDDNRGKRILEDVEELSLDDLFQRFESSIETKHFPSNRKIVPESQDDKVVKAATKRREKHKKLDEVWEHYEQNPVSRSPKEGEGDNQLIEPKKDKAAKEEDTTITKREDVTTEAERQTEEKVDETPEKGITAEHLTNWLDRLEIRRAEQRKKWEEARSQEETLVKEESRPKEELDAWSSEGRELNTSIIFTQSVQDPAEVDLVWYNQDNYRPTRSYTRPSSSEHETVLGRRIGDPNQLLSALSNGRNEYHYSLENLRLMRQGMEVAGLHERLRRTKLPFQFPAIKYEDIENIFRPKLPVGAQTAYDPFPIIVPQESAVEIPFLWRVIEENSKYLAIYGDVKSCQGYHPSPSQYFNNFVLNFYGYLRPTSIMTDANYRQPYSRQQTILSFMGIPTMVILTVPNQSNSEPIVTRNLLAQLIAETFSCHYYNREIMQAQAPIIGLLHHDARLWVVLYDPVADIPYVSRAINADLDIPPSHDIPKPLRYLSLFVSDAFTCAAINGIEAMRHRERREGETDGVSDWLEASTGMWDALEARRMTYIQNPSEDIPVKAYLKMIKNMDRARQGSLAALQSIPPQYRISIGESVDRWWMKTTRPTWQDLTESLPKPKSHKKPANQSYQNGGDRPSKEPVYQKYQNEDGRPSREPGNRKYQSRDDRPSKEPVNRKYQNQEGRPSKKPDNKITEKPNVGEYEYLMRKPKRF</sequence>
<comment type="caution">
    <text evidence="2">The sequence shown here is derived from an EMBL/GenBank/DDBJ whole genome shotgun (WGS) entry which is preliminary data.</text>
</comment>
<protein>
    <submittedName>
        <fullName evidence="2">Uncharacterized protein</fullName>
    </submittedName>
</protein>
<dbReference type="Proteomes" id="UP001307849">
    <property type="component" value="Unassembled WGS sequence"/>
</dbReference>
<feature type="compositionally biased region" description="Basic and acidic residues" evidence="1">
    <location>
        <begin position="446"/>
        <end position="466"/>
    </location>
</feature>
<evidence type="ECO:0000313" key="3">
    <source>
        <dbReference type="Proteomes" id="UP001307849"/>
    </source>
</evidence>
<feature type="region of interest" description="Disordered" evidence="1">
    <location>
        <begin position="279"/>
        <end position="299"/>
    </location>
</feature>
<feature type="region of interest" description="Disordered" evidence="1">
    <location>
        <begin position="446"/>
        <end position="470"/>
    </location>
</feature>
<feature type="compositionally biased region" description="Basic and acidic residues" evidence="1">
    <location>
        <begin position="152"/>
        <end position="170"/>
    </location>
</feature>
<feature type="compositionally biased region" description="Pro residues" evidence="1">
    <location>
        <begin position="37"/>
        <end position="53"/>
    </location>
</feature>
<evidence type="ECO:0000313" key="2">
    <source>
        <dbReference type="EMBL" id="KAK6514051.1"/>
    </source>
</evidence>
<feature type="compositionally biased region" description="Basic and acidic residues" evidence="1">
    <location>
        <begin position="288"/>
        <end position="299"/>
    </location>
</feature>
<feature type="compositionally biased region" description="Basic and acidic residues" evidence="1">
    <location>
        <begin position="240"/>
        <end position="251"/>
    </location>
</feature>
<feature type="compositionally biased region" description="Basic and acidic residues" evidence="1">
    <location>
        <begin position="382"/>
        <end position="419"/>
    </location>
</feature>
<feature type="compositionally biased region" description="Basic residues" evidence="1">
    <location>
        <begin position="209"/>
        <end position="218"/>
    </location>
</feature>
<feature type="compositionally biased region" description="Basic and acidic residues" evidence="1">
    <location>
        <begin position="184"/>
        <end position="208"/>
    </location>
</feature>
<feature type="region of interest" description="Disordered" evidence="1">
    <location>
        <begin position="891"/>
        <end position="992"/>
    </location>
</feature>
<gene>
    <name evidence="2" type="ORF">TWF506_008478</name>
</gene>
<accession>A0AAN8NEL2</accession>
<reference evidence="2 3" key="1">
    <citation type="submission" date="2019-10" db="EMBL/GenBank/DDBJ databases">
        <authorList>
            <person name="Palmer J.M."/>
        </authorList>
    </citation>
    <scope>NUCLEOTIDE SEQUENCE [LARGE SCALE GENOMIC DNA]</scope>
    <source>
        <strain evidence="2 3">TWF506</strain>
    </source>
</reference>
<dbReference type="AlphaFoldDB" id="A0AAN8NEL2"/>
<name>A0AAN8NEL2_9PEZI</name>
<feature type="region of interest" description="Disordered" evidence="1">
    <location>
        <begin position="328"/>
        <end position="419"/>
    </location>
</feature>